<proteinExistence type="predicted"/>
<protein>
    <submittedName>
        <fullName evidence="3">Two-component system activity regulator YycH</fullName>
    </submittedName>
</protein>
<feature type="transmembrane region" description="Helical" evidence="1">
    <location>
        <begin position="12"/>
        <end position="31"/>
    </location>
</feature>
<accession>A0ABW2RGN0</accession>
<name>A0ABW2RGN0_9BACL</name>
<evidence type="ECO:0000313" key="3">
    <source>
        <dbReference type="EMBL" id="MFC7440135.1"/>
    </source>
</evidence>
<reference evidence="4" key="1">
    <citation type="journal article" date="2019" name="Int. J. Syst. Evol. Microbiol.">
        <title>The Global Catalogue of Microorganisms (GCM) 10K type strain sequencing project: providing services to taxonomists for standard genome sequencing and annotation.</title>
        <authorList>
            <consortium name="The Broad Institute Genomics Platform"/>
            <consortium name="The Broad Institute Genome Sequencing Center for Infectious Disease"/>
            <person name="Wu L."/>
            <person name="Ma J."/>
        </authorList>
    </citation>
    <scope>NUCLEOTIDE SEQUENCE [LARGE SCALE GENOMIC DNA]</scope>
    <source>
        <strain evidence="4">CGMCC 1.12942</strain>
    </source>
</reference>
<keyword evidence="4" id="KW-1185">Reference proteome</keyword>
<evidence type="ECO:0000313" key="4">
    <source>
        <dbReference type="Proteomes" id="UP001596500"/>
    </source>
</evidence>
<gene>
    <name evidence="3" type="primary">yycH</name>
    <name evidence="3" type="ORF">ACFQNG_03005</name>
</gene>
<sequence length="464" mass="53303">MEQKWVEHIKTVVLIILVTLSFVLTGFLWFYSPGYQQKPDGYRPPTVLTGDKYNEKNSRQFVAPYQLIVTQGGKTTWIHPDREEYQSIVNSIRDANITQFEKISHVKSEEWKKRLLDGPSLQLQFARDVNVESLDAFFKASILEQFSLHLPAETSRILLYVNGGQPQIWLISDDTGEIWQAALHLDPSALEKAMGQARQQAQVELAPVVANGKMPWDKANENLPWSRIFYLPTTPPPLPTWNYKTEQIEIDDIKEWLLTSSKVEPIVIHDENLYMSEDQRLIYNKRVNSLQYSEDVPAEESKNLMVEDQLYDINKFVQRHRGWTGDYLLDWVEPVKEEAETNQFTFRRIIAGLPVYWNQPSEQTIYPDVLQFQAGASGGADGIKQYVRSASYMIEGTRTGEANLLDRDEVLRQLSERKIPLTAIEQISPGYEAKFYNANKIQLTPVWVVLTTAGKQFLIGSPTS</sequence>
<evidence type="ECO:0000256" key="1">
    <source>
        <dbReference type="SAM" id="Phobius"/>
    </source>
</evidence>
<dbReference type="CDD" id="cd15787">
    <property type="entry name" value="YycH_N"/>
    <property type="match status" value="1"/>
</dbReference>
<keyword evidence="1" id="KW-0472">Membrane</keyword>
<dbReference type="Gene3D" id="3.30.310.160">
    <property type="entry name" value="YycH protein, domain 2"/>
    <property type="match status" value="1"/>
</dbReference>
<keyword evidence="1" id="KW-1133">Transmembrane helix</keyword>
<organism evidence="3 4">
    <name type="scientific">Laceyella putida</name>
    <dbReference type="NCBI Taxonomy" id="110101"/>
    <lineage>
        <taxon>Bacteria</taxon>
        <taxon>Bacillati</taxon>
        <taxon>Bacillota</taxon>
        <taxon>Bacilli</taxon>
        <taxon>Bacillales</taxon>
        <taxon>Thermoactinomycetaceae</taxon>
        <taxon>Laceyella</taxon>
    </lineage>
</organism>
<dbReference type="Pfam" id="PF07435">
    <property type="entry name" value="YycH"/>
    <property type="match status" value="1"/>
</dbReference>
<dbReference type="RefSeq" id="WP_379863347.1">
    <property type="nucleotide sequence ID" value="NZ_JBHTBW010000006.1"/>
</dbReference>
<comment type="caution">
    <text evidence="3">The sequence shown here is derived from an EMBL/GenBank/DDBJ whole genome shotgun (WGS) entry which is preliminary data.</text>
</comment>
<dbReference type="InterPro" id="IPR042274">
    <property type="entry name" value="YycH/YycI_2"/>
</dbReference>
<dbReference type="InterPro" id="IPR009996">
    <property type="entry name" value="YycH"/>
</dbReference>
<feature type="domain" description="Regulatory protein YycH" evidence="2">
    <location>
        <begin position="7"/>
        <end position="449"/>
    </location>
</feature>
<dbReference type="EMBL" id="JBHTBW010000006">
    <property type="protein sequence ID" value="MFC7440135.1"/>
    <property type="molecule type" value="Genomic_DNA"/>
</dbReference>
<keyword evidence="1" id="KW-0812">Transmembrane</keyword>
<dbReference type="Proteomes" id="UP001596500">
    <property type="component" value="Unassembled WGS sequence"/>
</dbReference>
<evidence type="ECO:0000259" key="2">
    <source>
        <dbReference type="Pfam" id="PF07435"/>
    </source>
</evidence>